<feature type="compositionally biased region" description="Low complexity" evidence="1">
    <location>
        <begin position="585"/>
        <end position="601"/>
    </location>
</feature>
<feature type="region of interest" description="Disordered" evidence="1">
    <location>
        <begin position="1"/>
        <end position="53"/>
    </location>
</feature>
<feature type="compositionally biased region" description="Low complexity" evidence="1">
    <location>
        <begin position="951"/>
        <end position="966"/>
    </location>
</feature>
<feature type="compositionally biased region" description="Pro residues" evidence="1">
    <location>
        <begin position="1005"/>
        <end position="1021"/>
    </location>
</feature>
<feature type="compositionally biased region" description="Polar residues" evidence="1">
    <location>
        <begin position="445"/>
        <end position="470"/>
    </location>
</feature>
<feature type="region of interest" description="Disordered" evidence="1">
    <location>
        <begin position="1092"/>
        <end position="1162"/>
    </location>
</feature>
<dbReference type="AlphaFoldDB" id="A0A4U0WDY1"/>
<feature type="compositionally biased region" description="Polar residues" evidence="1">
    <location>
        <begin position="575"/>
        <end position="584"/>
    </location>
</feature>
<sequence>MQLMGPGRELPRVSQDSGFGDSHDSGNHTRGHPSRQGSLNTMPYPNTSSIAVDGNTGGSRLSLVPETQSIDVEAAIAILQELRKKASPEDLVALHKALLPTKDVDHVVSPTAPEIEEFMDHNAAAVSRRRSMLVPGLATRGGPDNDVLRKPIPPMPLSSPETDSQRPHSEQPMWPNNIASVSPLTHLAALDLANDRRQLFEERASTPSDINYSHIGALRLGSLHITNGAASPEPSTILELTQSKPISDAQAEEGYYTASEGRSSDDNASQNEETFLTVRERILRAARANKANSMNVTPERALSSVSGNTQTWQDPSPLRIEKQRYSSDEENMVPPRSTSRPRSQARARASSLAKNYIQKCELTTGPHSRQSSLSRKSPQSSPSMSIPAVDRRNWIREEALRKLNGGHLSPQPRTAGSESSSAYTEDTTSEEGSVNRRIRIAKSDSGYSSEASLQAMRNKSKSCGTPQSKGTIPRFSDVGQRYQLPDNSSVLKEPSDLLTFEQMLATPSKPEAVSPASELLTFEQILALSPKSEGASRYSKEEPRVKSKPSRFQILRHKSTKSQGCLPTTAALSAMHSSESIPTITSAQSVPTSTSSSPASAKLPTKQKRLQKKRSNSAQLRPAPLTVQSVNNVKESSIPSVPENVASNYLERLKTNPDMGHLEHTYKSVTRTRSQETLASSASIFNIEIKFPSPTPESEEFGSGSTLKKRSKSKSRSRSRNAAPDGSRRSQSKSRSIFRSRSRSRNRAGGEDHCDDDGAFNIADFGTVTECLGSSPYDAAISPKPESTSIPALQIAKHPHQVSTAGIKQRSTGMNEEDAVQYARMRSRDREQEVQLPRVDGSPRRTSFSRPHSFHEKDFHNPRSRNVNRPRSFHEQDLRQQRGRSPAPAGYAAVSRPMSLYDRSVPPVPALPGSHDKSVVLYTTERFELEGSSPPSAKDDVSVEAQELEESPASAPATQSTAGPTAEEGPQHASWPGWETQARLWRERRTSAGTSLQHQPSIPVLAPPHPSTSRSPSPPKSPSIVVSRYVTPSAVELAMHLEDHQPRKFSGEQRCTTPSDAGTFCTLDEDVAAAAAAAASVYEPYRSPPVQAVSAFSSPTRPQRPHLRAAKSDLPRTHHLASCTTTTTTSAARSTKSAPSRHRPASTSRSGSPAKPSPDRALIDRYSGGLEYEWERGAGLGGSAGTRGCDSAAKRKSLHLSEGWGLDLSDVPVFRLK</sequence>
<feature type="compositionally biased region" description="Basic and acidic residues" evidence="1">
    <location>
        <begin position="389"/>
        <end position="401"/>
    </location>
</feature>
<evidence type="ECO:0000313" key="2">
    <source>
        <dbReference type="EMBL" id="TKA60970.1"/>
    </source>
</evidence>
<protein>
    <submittedName>
        <fullName evidence="2">Uncharacterized protein</fullName>
    </submittedName>
</protein>
<feature type="region of interest" description="Disordered" evidence="1">
    <location>
        <begin position="136"/>
        <end position="175"/>
    </location>
</feature>
<gene>
    <name evidence="2" type="ORF">B0A49_12066</name>
</gene>
<dbReference type="OrthoDB" id="5341904at2759"/>
<evidence type="ECO:0000256" key="1">
    <source>
        <dbReference type="SAM" id="MobiDB-lite"/>
    </source>
</evidence>
<feature type="compositionally biased region" description="Low complexity" evidence="1">
    <location>
        <begin position="368"/>
        <end position="385"/>
    </location>
</feature>
<feature type="compositionally biased region" description="Basic residues" evidence="1">
    <location>
        <begin position="546"/>
        <end position="560"/>
    </location>
</feature>
<feature type="compositionally biased region" description="Low complexity" evidence="1">
    <location>
        <begin position="1121"/>
        <end position="1138"/>
    </location>
</feature>
<name>A0A4U0WDY1_9PEZI</name>
<comment type="caution">
    <text evidence="2">The sequence shown here is derived from an EMBL/GenBank/DDBJ whole genome shotgun (WGS) entry which is preliminary data.</text>
</comment>
<dbReference type="EMBL" id="NAJN01001833">
    <property type="protein sequence ID" value="TKA60970.1"/>
    <property type="molecule type" value="Genomic_DNA"/>
</dbReference>
<dbReference type="Proteomes" id="UP000308768">
    <property type="component" value="Unassembled WGS sequence"/>
</dbReference>
<feature type="compositionally biased region" description="Low complexity" evidence="1">
    <location>
        <begin position="334"/>
        <end position="351"/>
    </location>
</feature>
<feature type="compositionally biased region" description="Polar residues" evidence="1">
    <location>
        <begin position="991"/>
        <end position="1000"/>
    </location>
</feature>
<evidence type="ECO:0000313" key="3">
    <source>
        <dbReference type="Proteomes" id="UP000308768"/>
    </source>
</evidence>
<feature type="region of interest" description="Disordered" evidence="1">
    <location>
        <begin position="243"/>
        <end position="272"/>
    </location>
</feature>
<feature type="region of interest" description="Disordered" evidence="1">
    <location>
        <begin position="925"/>
        <end position="1025"/>
    </location>
</feature>
<feature type="compositionally biased region" description="Basic residues" evidence="1">
    <location>
        <begin position="730"/>
        <end position="746"/>
    </location>
</feature>
<feature type="region of interest" description="Disordered" evidence="1">
    <location>
        <begin position="692"/>
        <end position="757"/>
    </location>
</feature>
<feature type="region of interest" description="Disordered" evidence="1">
    <location>
        <begin position="804"/>
        <end position="895"/>
    </location>
</feature>
<feature type="region of interest" description="Disordered" evidence="1">
    <location>
        <begin position="531"/>
        <end position="639"/>
    </location>
</feature>
<proteinExistence type="predicted"/>
<feature type="compositionally biased region" description="Polar residues" evidence="1">
    <location>
        <begin position="35"/>
        <end position="50"/>
    </location>
</feature>
<feature type="compositionally biased region" description="Polar residues" evidence="1">
    <location>
        <begin position="303"/>
        <end position="314"/>
    </location>
</feature>
<feature type="compositionally biased region" description="Basic residues" evidence="1">
    <location>
        <begin position="707"/>
        <end position="719"/>
    </location>
</feature>
<keyword evidence="3" id="KW-1185">Reference proteome</keyword>
<accession>A0A4U0WDY1</accession>
<feature type="compositionally biased region" description="Basic residues" evidence="1">
    <location>
        <begin position="605"/>
        <end position="615"/>
    </location>
</feature>
<feature type="compositionally biased region" description="Polar residues" evidence="1">
    <location>
        <begin position="411"/>
        <end position="432"/>
    </location>
</feature>
<feature type="compositionally biased region" description="Polar residues" evidence="1">
    <location>
        <begin position="626"/>
        <end position="639"/>
    </location>
</feature>
<feature type="compositionally biased region" description="Polar residues" evidence="1">
    <location>
        <begin position="804"/>
        <end position="814"/>
    </location>
</feature>
<organism evidence="2 3">
    <name type="scientific">Cryomyces minteri</name>
    <dbReference type="NCBI Taxonomy" id="331657"/>
    <lineage>
        <taxon>Eukaryota</taxon>
        <taxon>Fungi</taxon>
        <taxon>Dikarya</taxon>
        <taxon>Ascomycota</taxon>
        <taxon>Pezizomycotina</taxon>
        <taxon>Dothideomycetes</taxon>
        <taxon>Dothideomycetes incertae sedis</taxon>
        <taxon>Cryomyces</taxon>
    </lineage>
</organism>
<reference evidence="2 3" key="1">
    <citation type="submission" date="2017-03" db="EMBL/GenBank/DDBJ databases">
        <title>Genomes of endolithic fungi from Antarctica.</title>
        <authorList>
            <person name="Coleine C."/>
            <person name="Masonjones S."/>
            <person name="Stajich J.E."/>
        </authorList>
    </citation>
    <scope>NUCLEOTIDE SEQUENCE [LARGE SCALE GENOMIC DNA]</scope>
    <source>
        <strain evidence="2 3">CCFEE 5187</strain>
    </source>
</reference>
<feature type="region of interest" description="Disordered" evidence="1">
    <location>
        <begin position="289"/>
        <end position="479"/>
    </location>
</feature>